<dbReference type="Proteomes" id="UP000266975">
    <property type="component" value="Unassembled WGS sequence"/>
</dbReference>
<dbReference type="InterPro" id="IPR015943">
    <property type="entry name" value="WD40/YVTN_repeat-like_dom_sf"/>
</dbReference>
<gene>
    <name evidence="1" type="ORF">C5L39_01890</name>
</gene>
<organism evidence="1 2">
    <name type="scientific">Corynebacterium alimapuense</name>
    <dbReference type="NCBI Taxonomy" id="1576874"/>
    <lineage>
        <taxon>Bacteria</taxon>
        <taxon>Bacillati</taxon>
        <taxon>Actinomycetota</taxon>
        <taxon>Actinomycetes</taxon>
        <taxon>Mycobacteriales</taxon>
        <taxon>Corynebacteriaceae</taxon>
        <taxon>Corynebacterium</taxon>
    </lineage>
</organism>
<evidence type="ECO:0000313" key="1">
    <source>
        <dbReference type="EMBL" id="RNE49160.1"/>
    </source>
</evidence>
<comment type="caution">
    <text evidence="1">The sequence shown here is derived from an EMBL/GenBank/DDBJ whole genome shotgun (WGS) entry which is preliminary data.</text>
</comment>
<protein>
    <recommendedName>
        <fullName evidence="3">Prolipoprotein LppL</fullName>
    </recommendedName>
</protein>
<dbReference type="AlphaFoldDB" id="A0A3M8K7N0"/>
<proteinExistence type="predicted"/>
<keyword evidence="2" id="KW-1185">Reference proteome</keyword>
<dbReference type="EMBL" id="PTJO01000003">
    <property type="protein sequence ID" value="RNE49160.1"/>
    <property type="molecule type" value="Genomic_DNA"/>
</dbReference>
<name>A0A3M8K7N0_9CORY</name>
<accession>A0A3M8K7N0</accession>
<dbReference type="InterPro" id="IPR011044">
    <property type="entry name" value="Quino_amine_DH_bsu"/>
</dbReference>
<sequence length="342" mass="34924">MAAVATTSLTLVACQTGSVPDENPDMGRAVADPSPESVDPAGVLVGLPEGFSEVSDMEVAGDILGLRAGDALAIGTLEEFEAGDSAVLEIPETCGDLNASTDTFVVACDEQVLLIDAAAPTDTVTRDVSDNAPAASAALTNSGALLVGNGESNTVSVHREGEDTELITVAGPTSQLLAVPVDGEEDIAVRTNTVNTTIQDVHWEDGEQGGTLRVGLGVGQISGGEDGLIIASDNIGDQLAIYTATEVIRLHQTAPVDPSPWAVAWDSERDLAWIASTANNSLVGYDISTGVPVEQMRLSTLADAHNAIVLPDGTLVLASATGDGLQVIADPESFSTAEPAAQ</sequence>
<evidence type="ECO:0000313" key="2">
    <source>
        <dbReference type="Proteomes" id="UP000266975"/>
    </source>
</evidence>
<dbReference type="Gene3D" id="2.130.10.10">
    <property type="entry name" value="YVTN repeat-like/Quinoprotein amine dehydrogenase"/>
    <property type="match status" value="1"/>
</dbReference>
<evidence type="ECO:0008006" key="3">
    <source>
        <dbReference type="Google" id="ProtNLM"/>
    </source>
</evidence>
<dbReference type="SUPFAM" id="SSF50969">
    <property type="entry name" value="YVTN repeat-like/Quinoprotein amine dehydrogenase"/>
    <property type="match status" value="1"/>
</dbReference>
<reference evidence="1 2" key="1">
    <citation type="submission" date="2018-02" db="EMBL/GenBank/DDBJ databases">
        <title>Corynebacterium alimpuense sp. nov., a marine obligate actinomycete isolated from sediments of Valparaiso bay, Chile.</title>
        <authorList>
            <person name="Claverias F."/>
            <person name="Gonzales-Siles L."/>
            <person name="Salva-Serra F."/>
            <person name="Inganaes E."/>
            <person name="Molin K."/>
            <person name="Cumsille A."/>
            <person name="Undabarrena A."/>
            <person name="Couve E."/>
            <person name="Moore E.R.B."/>
            <person name="Gomila M."/>
            <person name="Camara B."/>
        </authorList>
    </citation>
    <scope>NUCLEOTIDE SEQUENCE [LARGE SCALE GENOMIC DNA]</scope>
    <source>
        <strain evidence="1 2">CCUG 69366</strain>
    </source>
</reference>
<dbReference type="OrthoDB" id="4422274at2"/>